<evidence type="ECO:0000313" key="9">
    <source>
        <dbReference type="EMBL" id="PHQ28721.1"/>
    </source>
</evidence>
<evidence type="ECO:0000259" key="8">
    <source>
        <dbReference type="Pfam" id="PF01435"/>
    </source>
</evidence>
<feature type="signal peptide" evidence="7">
    <location>
        <begin position="1"/>
        <end position="21"/>
    </location>
</feature>
<dbReference type="Gene3D" id="3.30.2010.10">
    <property type="entry name" value="Metalloproteases ('zincins'), catalytic domain"/>
    <property type="match status" value="1"/>
</dbReference>
<dbReference type="GO" id="GO:0046872">
    <property type="term" value="F:metal ion binding"/>
    <property type="evidence" value="ECO:0007669"/>
    <property type="project" value="UniProtKB-KW"/>
</dbReference>
<feature type="domain" description="Peptidase M48" evidence="8">
    <location>
        <begin position="63"/>
        <end position="255"/>
    </location>
</feature>
<keyword evidence="4 6" id="KW-0862">Zinc</keyword>
<evidence type="ECO:0000256" key="7">
    <source>
        <dbReference type="SAM" id="SignalP"/>
    </source>
</evidence>
<evidence type="ECO:0000256" key="2">
    <source>
        <dbReference type="ARBA" id="ARBA00022723"/>
    </source>
</evidence>
<evidence type="ECO:0000256" key="5">
    <source>
        <dbReference type="ARBA" id="ARBA00023049"/>
    </source>
</evidence>
<dbReference type="RefSeq" id="WP_099646713.1">
    <property type="nucleotide sequence ID" value="NZ_KZ319293.1"/>
</dbReference>
<dbReference type="CDD" id="cd07331">
    <property type="entry name" value="M48C_Oma1_like"/>
    <property type="match status" value="1"/>
</dbReference>
<dbReference type="GO" id="GO:0004222">
    <property type="term" value="F:metalloendopeptidase activity"/>
    <property type="evidence" value="ECO:0007669"/>
    <property type="project" value="InterPro"/>
</dbReference>
<proteinExistence type="inferred from homology"/>
<gene>
    <name evidence="9" type="ORF">CJ305_12945</name>
</gene>
<dbReference type="GO" id="GO:0016020">
    <property type="term" value="C:membrane"/>
    <property type="evidence" value="ECO:0007669"/>
    <property type="project" value="TreeGrafter"/>
</dbReference>
<keyword evidence="7" id="KW-0732">Signal</keyword>
<keyword evidence="2" id="KW-0479">Metal-binding</keyword>
<evidence type="ECO:0000313" key="10">
    <source>
        <dbReference type="Proteomes" id="UP000229433"/>
    </source>
</evidence>
<dbReference type="PANTHER" id="PTHR22726:SF1">
    <property type="entry name" value="METALLOENDOPEPTIDASE OMA1, MITOCHONDRIAL"/>
    <property type="match status" value="1"/>
</dbReference>
<feature type="chain" id="PRO_5013544884" evidence="7">
    <location>
        <begin position="22"/>
        <end position="273"/>
    </location>
</feature>
<dbReference type="Pfam" id="PF01435">
    <property type="entry name" value="Peptidase_M48"/>
    <property type="match status" value="1"/>
</dbReference>
<keyword evidence="3 6" id="KW-0378">Hydrolase</keyword>
<evidence type="ECO:0000256" key="6">
    <source>
        <dbReference type="RuleBase" id="RU003983"/>
    </source>
</evidence>
<evidence type="ECO:0000256" key="4">
    <source>
        <dbReference type="ARBA" id="ARBA00022833"/>
    </source>
</evidence>
<evidence type="ECO:0000256" key="3">
    <source>
        <dbReference type="ARBA" id="ARBA00022801"/>
    </source>
</evidence>
<keyword evidence="10" id="KW-1185">Reference proteome</keyword>
<reference evidence="9 10" key="1">
    <citation type="submission" date="2017-08" db="EMBL/GenBank/DDBJ databases">
        <title>The whole genome shortgun sequences of strain Leeuwenhoekiella nanhaiensis G18 from the South China Sea.</title>
        <authorList>
            <person name="Liu Q."/>
        </authorList>
    </citation>
    <scope>NUCLEOTIDE SEQUENCE [LARGE SCALE GENOMIC DNA]</scope>
    <source>
        <strain evidence="9 10">G18</strain>
    </source>
</reference>
<evidence type="ECO:0000256" key="1">
    <source>
        <dbReference type="ARBA" id="ARBA00022670"/>
    </source>
</evidence>
<organism evidence="9 10">
    <name type="scientific">Leeuwenhoekiella nanhaiensis</name>
    <dbReference type="NCBI Taxonomy" id="1655491"/>
    <lineage>
        <taxon>Bacteria</taxon>
        <taxon>Pseudomonadati</taxon>
        <taxon>Bacteroidota</taxon>
        <taxon>Flavobacteriia</taxon>
        <taxon>Flavobacteriales</taxon>
        <taxon>Flavobacteriaceae</taxon>
        <taxon>Leeuwenhoekiella</taxon>
    </lineage>
</organism>
<dbReference type="OrthoDB" id="9810445at2"/>
<accession>A0A2G1VPN5</accession>
<dbReference type="Proteomes" id="UP000229433">
    <property type="component" value="Unassembled WGS sequence"/>
</dbReference>
<dbReference type="AlphaFoldDB" id="A0A2G1VPN5"/>
<dbReference type="PANTHER" id="PTHR22726">
    <property type="entry name" value="METALLOENDOPEPTIDASE OMA1"/>
    <property type="match status" value="1"/>
</dbReference>
<comment type="caution">
    <text evidence="9">The sequence shown here is derived from an EMBL/GenBank/DDBJ whole genome shotgun (WGS) entry which is preliminary data.</text>
</comment>
<comment type="cofactor">
    <cofactor evidence="6">
        <name>Zn(2+)</name>
        <dbReference type="ChEBI" id="CHEBI:29105"/>
    </cofactor>
    <text evidence="6">Binds 1 zinc ion per subunit.</text>
</comment>
<name>A0A2G1VPN5_9FLAO</name>
<dbReference type="PROSITE" id="PS51257">
    <property type="entry name" value="PROKAR_LIPOPROTEIN"/>
    <property type="match status" value="1"/>
</dbReference>
<keyword evidence="1 6" id="KW-0645">Protease</keyword>
<keyword evidence="5 6" id="KW-0482">Metalloprotease</keyword>
<dbReference type="InterPro" id="IPR001915">
    <property type="entry name" value="Peptidase_M48"/>
</dbReference>
<dbReference type="EMBL" id="NQXA01000011">
    <property type="protein sequence ID" value="PHQ28721.1"/>
    <property type="molecule type" value="Genomic_DNA"/>
</dbReference>
<comment type="similarity">
    <text evidence="6">Belongs to the peptidase M48 family.</text>
</comment>
<protein>
    <submittedName>
        <fullName evidence="9">Peptidase M48</fullName>
    </submittedName>
</protein>
<dbReference type="InterPro" id="IPR051156">
    <property type="entry name" value="Mito/Outer_Membr_Metalloprot"/>
</dbReference>
<dbReference type="GO" id="GO:0051603">
    <property type="term" value="P:proteolysis involved in protein catabolic process"/>
    <property type="evidence" value="ECO:0007669"/>
    <property type="project" value="TreeGrafter"/>
</dbReference>
<sequence>MKLKQLILVLMTFTLVLSCKTSPFTGKKTFNAYSNEQIFPASFQQYNQFLAENNVVRGTAEAAEVKRVGDRIAVAAERYMTALGYPNYLDDYQWEYNLIRDDAVNAFCMPGGKIVVFTGLLPIAETEAGLAMVMGHELAHAMANHGAQRMTAAQAQGLGAVAGSILIGNDPQKQQIFNQAYGLGTTVGGMLPFSRSHENQADEIGTIIAAIAGYDPYAAISLWERMRAASGGQAPPEFFSTHPSADTRIARLKEIAPRAVAEAKKFGVNPTQD</sequence>